<evidence type="ECO:0000256" key="1">
    <source>
        <dbReference type="ARBA" id="ARBA00022679"/>
    </source>
</evidence>
<dbReference type="AlphaFoldDB" id="A0A840HSY4"/>
<feature type="domain" description="Methyltransferase" evidence="2">
    <location>
        <begin position="44"/>
        <end position="136"/>
    </location>
</feature>
<dbReference type="Gene3D" id="3.40.50.150">
    <property type="entry name" value="Vaccinia Virus protein VP39"/>
    <property type="match status" value="1"/>
</dbReference>
<keyword evidence="1 3" id="KW-0808">Transferase</keyword>
<dbReference type="PANTHER" id="PTHR43861">
    <property type="entry name" value="TRANS-ACONITATE 2-METHYLTRANSFERASE-RELATED"/>
    <property type="match status" value="1"/>
</dbReference>
<gene>
    <name evidence="3" type="ORF">HNQ99_001020</name>
</gene>
<organism evidence="3 4">
    <name type="scientific">Rhizorhapis suberifaciens</name>
    <name type="common">corky root of lettuce</name>
    <dbReference type="NCBI Taxonomy" id="13656"/>
    <lineage>
        <taxon>Bacteria</taxon>
        <taxon>Pseudomonadati</taxon>
        <taxon>Pseudomonadota</taxon>
        <taxon>Alphaproteobacteria</taxon>
        <taxon>Sphingomonadales</taxon>
        <taxon>Sphingomonadaceae</taxon>
        <taxon>Rhizorhapis</taxon>
    </lineage>
</organism>
<dbReference type="EMBL" id="JACHOV010000003">
    <property type="protein sequence ID" value="MBB4640727.1"/>
    <property type="molecule type" value="Genomic_DNA"/>
</dbReference>
<keyword evidence="3" id="KW-0489">Methyltransferase</keyword>
<comment type="caution">
    <text evidence="3">The sequence shown here is derived from an EMBL/GenBank/DDBJ whole genome shotgun (WGS) entry which is preliminary data.</text>
</comment>
<sequence>MTNYSANHYDSYSAFYDSWQEHWPEGVIAPCVDALARIADGRQVLELAVGTGRIALPLSARGLDVSGVDLSEAMLERLRGKPGAEKLSLIKGNMVDVPFQGPFGLVFIVGSFEYLLTQEDQLRLFANVGDRMAKDGSFVVQTIIPNEVIFSADFRLNRMSDLPPGLDGAPSVMLMGAKGDLIAQSLEQRIMVIGERPKVYHHRIRYVWPNELDLLARSAGLALHARWSNWQLEALVSTSRTVISEYRKDWRD</sequence>
<evidence type="ECO:0000313" key="4">
    <source>
        <dbReference type="Proteomes" id="UP000575068"/>
    </source>
</evidence>
<dbReference type="GO" id="GO:0008168">
    <property type="term" value="F:methyltransferase activity"/>
    <property type="evidence" value="ECO:0007669"/>
    <property type="project" value="UniProtKB-KW"/>
</dbReference>
<reference evidence="3 4" key="1">
    <citation type="submission" date="2020-08" db="EMBL/GenBank/DDBJ databases">
        <title>Genomic Encyclopedia of Type Strains, Phase IV (KMG-IV): sequencing the most valuable type-strain genomes for metagenomic binning, comparative biology and taxonomic classification.</title>
        <authorList>
            <person name="Goeker M."/>
        </authorList>
    </citation>
    <scope>NUCLEOTIDE SEQUENCE [LARGE SCALE GENOMIC DNA]</scope>
    <source>
        <strain evidence="3 4">DSM 7465</strain>
    </source>
</reference>
<dbReference type="InterPro" id="IPR029063">
    <property type="entry name" value="SAM-dependent_MTases_sf"/>
</dbReference>
<dbReference type="CDD" id="cd02440">
    <property type="entry name" value="AdoMet_MTases"/>
    <property type="match status" value="1"/>
</dbReference>
<dbReference type="Pfam" id="PF13649">
    <property type="entry name" value="Methyltransf_25"/>
    <property type="match status" value="1"/>
</dbReference>
<dbReference type="Proteomes" id="UP000575068">
    <property type="component" value="Unassembled WGS sequence"/>
</dbReference>
<proteinExistence type="predicted"/>
<evidence type="ECO:0000259" key="2">
    <source>
        <dbReference type="Pfam" id="PF13649"/>
    </source>
</evidence>
<dbReference type="SUPFAM" id="SSF53335">
    <property type="entry name" value="S-adenosyl-L-methionine-dependent methyltransferases"/>
    <property type="match status" value="1"/>
</dbReference>
<dbReference type="GO" id="GO:0032259">
    <property type="term" value="P:methylation"/>
    <property type="evidence" value="ECO:0007669"/>
    <property type="project" value="UniProtKB-KW"/>
</dbReference>
<name>A0A840HSY4_9SPHN</name>
<protein>
    <submittedName>
        <fullName evidence="3">SAM-dependent methyltransferase</fullName>
    </submittedName>
</protein>
<dbReference type="InterPro" id="IPR041698">
    <property type="entry name" value="Methyltransf_25"/>
</dbReference>
<dbReference type="RefSeq" id="WP_184474559.1">
    <property type="nucleotide sequence ID" value="NZ_JACHOV010000003.1"/>
</dbReference>
<keyword evidence="4" id="KW-1185">Reference proteome</keyword>
<evidence type="ECO:0000313" key="3">
    <source>
        <dbReference type="EMBL" id="MBB4640727.1"/>
    </source>
</evidence>
<accession>A0A840HSY4</accession>